<reference evidence="1" key="2">
    <citation type="submission" date="2020-07" db="EMBL/GenBank/DDBJ databases">
        <authorList>
            <person name="Vera ALvarez R."/>
            <person name="Arias-Moreno D.M."/>
            <person name="Jimenez-Jacinto V."/>
            <person name="Jimenez-Bremont J.F."/>
            <person name="Swaminathan K."/>
            <person name="Moose S.P."/>
            <person name="Guerrero-Gonzalez M.L."/>
            <person name="Marino-Ramirez L."/>
            <person name="Landsman D."/>
            <person name="Rodriguez-Kessler M."/>
            <person name="Delgado-Sanchez P."/>
        </authorList>
    </citation>
    <scope>NUCLEOTIDE SEQUENCE</scope>
    <source>
        <tissue evidence="1">Cladode</tissue>
    </source>
</reference>
<evidence type="ECO:0000313" key="1">
    <source>
        <dbReference type="EMBL" id="MBA4650736.1"/>
    </source>
</evidence>
<proteinExistence type="predicted"/>
<organism evidence="1">
    <name type="scientific">Opuntia streptacantha</name>
    <name type="common">Prickly pear cactus</name>
    <name type="synonym">Opuntia cardona</name>
    <dbReference type="NCBI Taxonomy" id="393608"/>
    <lineage>
        <taxon>Eukaryota</taxon>
        <taxon>Viridiplantae</taxon>
        <taxon>Streptophyta</taxon>
        <taxon>Embryophyta</taxon>
        <taxon>Tracheophyta</taxon>
        <taxon>Spermatophyta</taxon>
        <taxon>Magnoliopsida</taxon>
        <taxon>eudicotyledons</taxon>
        <taxon>Gunneridae</taxon>
        <taxon>Pentapetalae</taxon>
        <taxon>Caryophyllales</taxon>
        <taxon>Cactineae</taxon>
        <taxon>Cactaceae</taxon>
        <taxon>Opuntioideae</taxon>
        <taxon>Opuntia</taxon>
    </lineage>
</organism>
<dbReference type="EMBL" id="GISG01166397">
    <property type="protein sequence ID" value="MBA4650736.1"/>
    <property type="molecule type" value="Transcribed_RNA"/>
</dbReference>
<protein>
    <submittedName>
        <fullName evidence="1">Uncharacterized protein</fullName>
    </submittedName>
</protein>
<reference evidence="1" key="1">
    <citation type="journal article" date="2013" name="J. Plant Res.">
        <title>Effect of fungi and light on seed germination of three Opuntia species from semiarid lands of central Mexico.</title>
        <authorList>
            <person name="Delgado-Sanchez P."/>
            <person name="Jimenez-Bremont J.F."/>
            <person name="Guerrero-Gonzalez Mde L."/>
            <person name="Flores J."/>
        </authorList>
    </citation>
    <scope>NUCLEOTIDE SEQUENCE</scope>
    <source>
        <tissue evidence="1">Cladode</tissue>
    </source>
</reference>
<sequence length="120" mass="13912">MRNSRKNINRKEEKSLRSLHLNTMVSTKRETKEFQGHHNILQTIQGSPRIDSHEERLVLNPSTHSTQLKTLCNRLRRKTKVTKFTFCGQSVILGIISIIENTRIAIPKIKISMVLIVVPW</sequence>
<accession>A0A7C8ZTK6</accession>
<dbReference type="AlphaFoldDB" id="A0A7C8ZTK6"/>
<name>A0A7C8ZTK6_OPUST</name>